<dbReference type="InterPro" id="IPR001296">
    <property type="entry name" value="Glyco_trans_1"/>
</dbReference>
<dbReference type="CDD" id="cd03801">
    <property type="entry name" value="GT4_PimA-like"/>
    <property type="match status" value="1"/>
</dbReference>
<dbReference type="OrthoDB" id="9765330at2"/>
<gene>
    <name evidence="4" type="ORF">SAMN04489732_103182</name>
</gene>
<dbReference type="Proteomes" id="UP000198582">
    <property type="component" value="Unassembled WGS sequence"/>
</dbReference>
<dbReference type="RefSeq" id="WP_091615131.1">
    <property type="nucleotide sequence ID" value="NZ_FOEF01000003.1"/>
</dbReference>
<dbReference type="SUPFAM" id="SSF53756">
    <property type="entry name" value="UDP-Glycosyltransferase/glycogen phosphorylase"/>
    <property type="match status" value="1"/>
</dbReference>
<evidence type="ECO:0000256" key="2">
    <source>
        <dbReference type="ARBA" id="ARBA00022679"/>
    </source>
</evidence>
<evidence type="ECO:0000313" key="4">
    <source>
        <dbReference type="EMBL" id="SEP00543.1"/>
    </source>
</evidence>
<dbReference type="GO" id="GO:0016757">
    <property type="term" value="F:glycosyltransferase activity"/>
    <property type="evidence" value="ECO:0007669"/>
    <property type="project" value="UniProtKB-KW"/>
</dbReference>
<evidence type="ECO:0000256" key="1">
    <source>
        <dbReference type="ARBA" id="ARBA00022676"/>
    </source>
</evidence>
<protein>
    <submittedName>
        <fullName evidence="4">Glycosyltransferase involved in cell wall bisynthesis</fullName>
    </submittedName>
</protein>
<dbReference type="Gene3D" id="3.40.50.2000">
    <property type="entry name" value="Glycogen Phosphorylase B"/>
    <property type="match status" value="1"/>
</dbReference>
<evidence type="ECO:0000259" key="3">
    <source>
        <dbReference type="Pfam" id="PF00534"/>
    </source>
</evidence>
<keyword evidence="5" id="KW-1185">Reference proteome</keyword>
<dbReference type="STRING" id="394193.SAMN04489732_103182"/>
<dbReference type="AlphaFoldDB" id="A0A1H8UCD1"/>
<dbReference type="PANTHER" id="PTHR12526:SF510">
    <property type="entry name" value="D-INOSITOL 3-PHOSPHATE GLYCOSYLTRANSFERASE"/>
    <property type="match status" value="1"/>
</dbReference>
<proteinExistence type="predicted"/>
<accession>A0A1H8UCD1</accession>
<dbReference type="EMBL" id="FOEF01000003">
    <property type="protein sequence ID" value="SEP00543.1"/>
    <property type="molecule type" value="Genomic_DNA"/>
</dbReference>
<evidence type="ECO:0000313" key="5">
    <source>
        <dbReference type="Proteomes" id="UP000198582"/>
    </source>
</evidence>
<name>A0A1H8UCD1_9PSEU</name>
<organism evidence="4 5">
    <name type="scientific">Amycolatopsis saalfeldensis</name>
    <dbReference type="NCBI Taxonomy" id="394193"/>
    <lineage>
        <taxon>Bacteria</taxon>
        <taxon>Bacillati</taxon>
        <taxon>Actinomycetota</taxon>
        <taxon>Actinomycetes</taxon>
        <taxon>Pseudonocardiales</taxon>
        <taxon>Pseudonocardiaceae</taxon>
        <taxon>Amycolatopsis</taxon>
    </lineage>
</organism>
<reference evidence="4 5" key="1">
    <citation type="submission" date="2016-10" db="EMBL/GenBank/DDBJ databases">
        <authorList>
            <person name="de Groot N.N."/>
        </authorList>
    </citation>
    <scope>NUCLEOTIDE SEQUENCE [LARGE SCALE GENOMIC DNA]</scope>
    <source>
        <strain evidence="4 5">DSM 44993</strain>
    </source>
</reference>
<sequence length="366" mass="38594">MRFHQDGPVVLVLPGNVDDLTEPSGGNTYDRRMCGSLPGAGTAVLELAVPGSWPEPGPTARARLAGALAELPDRATVLLDGLVACGVPEILAPHARRLRLGVLVHLPLADETGLDPERAAELEGRERETLRLAGLVVATSPAAGRDLVRRHELEPSRVQVVAPGTDRAPLASGSDGVSRLLCVAAVTPRKAQDLLVEALSQVDDLTAECVGSLTREPDYADELRWTVRRLGLDERVQLTGPRSGAALDAVYDTADLLVLPSHAETYGMVVTEALARGIPVLATDVGGVRDALGTSPGGTVPGLLVPPGDVGALAGALRRWADDAELRDRLRAAAIERAGTLEDWDGAARRLTEVLTRFRFAPIEVA</sequence>
<feature type="domain" description="Glycosyl transferase family 1" evidence="3">
    <location>
        <begin position="180"/>
        <end position="336"/>
    </location>
</feature>
<dbReference type="PANTHER" id="PTHR12526">
    <property type="entry name" value="GLYCOSYLTRANSFERASE"/>
    <property type="match status" value="1"/>
</dbReference>
<dbReference type="Pfam" id="PF00534">
    <property type="entry name" value="Glycos_transf_1"/>
    <property type="match status" value="1"/>
</dbReference>
<keyword evidence="2 4" id="KW-0808">Transferase</keyword>
<keyword evidence="1" id="KW-0328">Glycosyltransferase</keyword>